<reference evidence="1" key="1">
    <citation type="submission" date="2018-08" db="EMBL/GenBank/DDBJ databases">
        <title>Oryza nivara genomic DNA, chromosome 11, BAC clone:BBa0106C08.</title>
        <authorList>
            <person name="Wu J."/>
            <person name="Kanamori H."/>
        </authorList>
    </citation>
    <scope>NUCLEOTIDE SEQUENCE</scope>
    <source>
        <strain evidence="1">W0106</strain>
    </source>
</reference>
<organism evidence="1">
    <name type="scientific">Oryza nivara</name>
    <name type="common">Indian wild rice</name>
    <name type="synonym">Oryza sativa f. spontanea</name>
    <dbReference type="NCBI Taxonomy" id="4536"/>
    <lineage>
        <taxon>Eukaryota</taxon>
        <taxon>Viridiplantae</taxon>
        <taxon>Streptophyta</taxon>
        <taxon>Embryophyta</taxon>
        <taxon>Tracheophyta</taxon>
        <taxon>Spermatophyta</taxon>
        <taxon>Magnoliopsida</taxon>
        <taxon>Liliopsida</taxon>
        <taxon>Poales</taxon>
        <taxon>Poaceae</taxon>
        <taxon>BOP clade</taxon>
        <taxon>Oryzoideae</taxon>
        <taxon>Oryzeae</taxon>
        <taxon>Oryzinae</taxon>
        <taxon>Oryza</taxon>
    </lineage>
</organism>
<dbReference type="EMBL" id="AP018871">
    <property type="protein sequence ID" value="BBF89781.1"/>
    <property type="molecule type" value="Genomic_DNA"/>
</dbReference>
<proteinExistence type="predicted"/>
<evidence type="ECO:0000313" key="1">
    <source>
        <dbReference type="EMBL" id="BBF89781.1"/>
    </source>
</evidence>
<gene>
    <name evidence="1" type="primary">BBa0106C08.47</name>
</gene>
<protein>
    <submittedName>
        <fullName evidence="1">Uncharacterized protein</fullName>
    </submittedName>
</protein>
<sequence>MRMIRTLGTTRRLTKNQTQLGEVLATVYWFGDGATATVVVDGVLPGFYCI</sequence>
<dbReference type="AlphaFoldDB" id="A0A679BBT8"/>
<name>A0A679BBT8_ORYNI</name>
<accession>A0A679BBT8</accession>